<protein>
    <submittedName>
        <fullName evidence="2">Uncharacterized protein</fullName>
    </submittedName>
</protein>
<keyword evidence="3" id="KW-1185">Reference proteome</keyword>
<dbReference type="AlphaFoldDB" id="G5H664"/>
<gene>
    <name evidence="2" type="ORF">HMPREF9450_00424</name>
</gene>
<dbReference type="SUPFAM" id="SSF52833">
    <property type="entry name" value="Thioredoxin-like"/>
    <property type="match status" value="1"/>
</dbReference>
<accession>G5H664</accession>
<dbReference type="RefSeq" id="WP_009133230.1">
    <property type="nucleotide sequence ID" value="NZ_CP102250.1"/>
</dbReference>
<name>G5H664_9BACT</name>
<dbReference type="PANTHER" id="PTHR42852">
    <property type="entry name" value="THIOL:DISULFIDE INTERCHANGE PROTEIN DSBE"/>
    <property type="match status" value="1"/>
</dbReference>
<dbReference type="OrthoDB" id="1001439at2"/>
<keyword evidence="1" id="KW-0732">Signal</keyword>
<dbReference type="CDD" id="cd02966">
    <property type="entry name" value="TlpA_like_family"/>
    <property type="match status" value="1"/>
</dbReference>
<dbReference type="Gene3D" id="3.40.30.10">
    <property type="entry name" value="Glutaredoxin"/>
    <property type="match status" value="1"/>
</dbReference>
<evidence type="ECO:0000256" key="1">
    <source>
        <dbReference type="SAM" id="SignalP"/>
    </source>
</evidence>
<dbReference type="HOGENOM" id="CLU_1682936_0_0_10"/>
<comment type="caution">
    <text evidence="2">The sequence shown here is derived from an EMBL/GenBank/DDBJ whole genome shotgun (WGS) entry which is preliminary data.</text>
</comment>
<dbReference type="STRING" id="742725.HMPREF9450_00424"/>
<proteinExistence type="predicted"/>
<dbReference type="InterPro" id="IPR036249">
    <property type="entry name" value="Thioredoxin-like_sf"/>
</dbReference>
<evidence type="ECO:0000313" key="2">
    <source>
        <dbReference type="EMBL" id="EHB93158.1"/>
    </source>
</evidence>
<dbReference type="eggNOG" id="COG0526">
    <property type="taxonomic scope" value="Bacteria"/>
</dbReference>
<dbReference type="Proteomes" id="UP000006008">
    <property type="component" value="Unassembled WGS sequence"/>
</dbReference>
<feature type="chain" id="PRO_5003477864" evidence="1">
    <location>
        <begin position="20"/>
        <end position="154"/>
    </location>
</feature>
<dbReference type="PANTHER" id="PTHR42852:SF16">
    <property type="entry name" value="THIOL:DISULFIDE INTERCHANGE PROTEIN TLPA"/>
    <property type="match status" value="1"/>
</dbReference>
<dbReference type="InterPro" id="IPR050553">
    <property type="entry name" value="Thioredoxin_ResA/DsbE_sf"/>
</dbReference>
<dbReference type="GeneID" id="92816845"/>
<dbReference type="PATRIC" id="fig|742725.3.peg.470"/>
<sequence>MKRCFWMLLVALFCLPALRAQNLVIGARVADLKVSEYVVGQQPDDNRPVLVEFFFSASEPSRKRIPVLDDLARRQAGKVSVVLLSREGADKIVPLFEGTNYAFAVALDDEGKTFDAYGVKFVPFSVLLDAKGRVLWFGNSSRLTSQDLDGLLAK</sequence>
<organism evidence="2 3">
    <name type="scientific">Alistipes indistinctus YIT 12060</name>
    <dbReference type="NCBI Taxonomy" id="742725"/>
    <lineage>
        <taxon>Bacteria</taxon>
        <taxon>Pseudomonadati</taxon>
        <taxon>Bacteroidota</taxon>
        <taxon>Bacteroidia</taxon>
        <taxon>Bacteroidales</taxon>
        <taxon>Rikenellaceae</taxon>
        <taxon>Alistipes</taxon>
    </lineage>
</organism>
<reference evidence="2 3" key="1">
    <citation type="submission" date="2011-08" db="EMBL/GenBank/DDBJ databases">
        <title>The Genome Sequence of Alistipes indistinctus YIT 12060.</title>
        <authorList>
            <consortium name="The Broad Institute Genome Sequencing Platform"/>
            <person name="Earl A."/>
            <person name="Ward D."/>
            <person name="Feldgarden M."/>
            <person name="Gevers D."/>
            <person name="Morotomi M."/>
            <person name="Young S.K."/>
            <person name="Zeng Q."/>
            <person name="Gargeya S."/>
            <person name="Fitzgerald M."/>
            <person name="Haas B."/>
            <person name="Abouelleil A."/>
            <person name="Alvarado L."/>
            <person name="Arachchi H.M."/>
            <person name="Berlin A."/>
            <person name="Brown A."/>
            <person name="Chapman S.B."/>
            <person name="Chen Z."/>
            <person name="Dunbar C."/>
            <person name="Freedman E."/>
            <person name="Gearin G."/>
            <person name="Gellesch M."/>
            <person name="Goldberg J."/>
            <person name="Griggs A."/>
            <person name="Gujja S."/>
            <person name="Heiman D."/>
            <person name="Howarth C."/>
            <person name="Larson L."/>
            <person name="Lui A."/>
            <person name="MacDonald P.J.P."/>
            <person name="Montmayeur A."/>
            <person name="Murphy C."/>
            <person name="Neiman D."/>
            <person name="Pearson M."/>
            <person name="Priest M."/>
            <person name="Roberts A."/>
            <person name="Saif S."/>
            <person name="Shea T."/>
            <person name="Shenoy N."/>
            <person name="Sisk P."/>
            <person name="Stolte C."/>
            <person name="Sykes S."/>
            <person name="Wortman J."/>
            <person name="Nusbaum C."/>
            <person name="Birren B."/>
        </authorList>
    </citation>
    <scope>NUCLEOTIDE SEQUENCE [LARGE SCALE GENOMIC DNA]</scope>
    <source>
        <strain evidence="2 3">YIT 12060</strain>
    </source>
</reference>
<evidence type="ECO:0000313" key="3">
    <source>
        <dbReference type="Proteomes" id="UP000006008"/>
    </source>
</evidence>
<feature type="signal peptide" evidence="1">
    <location>
        <begin position="1"/>
        <end position="19"/>
    </location>
</feature>
<dbReference type="EMBL" id="ADLD01000004">
    <property type="protein sequence ID" value="EHB93158.1"/>
    <property type="molecule type" value="Genomic_DNA"/>
</dbReference>